<sequence>MESSEDVENLSRAIEKLLHEKRKREASGDAFIEDADDQLFLSSLISQVLYHRSVFSFVDLSDVAANQLSGYMIES</sequence>
<protein>
    <submittedName>
        <fullName evidence="1">Uncharacterized protein</fullName>
    </submittedName>
</protein>
<dbReference type="EMBL" id="LUHQ01000001">
    <property type="protein sequence ID" value="OAP12705.1"/>
    <property type="molecule type" value="Genomic_DNA"/>
</dbReference>
<dbReference type="ExpressionAtlas" id="A0A178W5B7">
    <property type="expression patterns" value="baseline and differential"/>
</dbReference>
<dbReference type="AlphaFoldDB" id="A0A178W5B7"/>
<gene>
    <name evidence="1" type="ordered locus">AXX17_At1g27720</name>
</gene>
<proteinExistence type="predicted"/>
<organism evidence="1 2">
    <name type="scientific">Arabidopsis thaliana</name>
    <name type="common">Mouse-ear cress</name>
    <dbReference type="NCBI Taxonomy" id="3702"/>
    <lineage>
        <taxon>Eukaryota</taxon>
        <taxon>Viridiplantae</taxon>
        <taxon>Streptophyta</taxon>
        <taxon>Embryophyta</taxon>
        <taxon>Tracheophyta</taxon>
        <taxon>Spermatophyta</taxon>
        <taxon>Magnoliopsida</taxon>
        <taxon>eudicotyledons</taxon>
        <taxon>Gunneridae</taxon>
        <taxon>Pentapetalae</taxon>
        <taxon>rosids</taxon>
        <taxon>malvids</taxon>
        <taxon>Brassicales</taxon>
        <taxon>Brassicaceae</taxon>
        <taxon>Camelineae</taxon>
        <taxon>Arabidopsis</taxon>
    </lineage>
</organism>
<dbReference type="Proteomes" id="UP000078284">
    <property type="component" value="Chromosome 1"/>
</dbReference>
<evidence type="ECO:0000313" key="2">
    <source>
        <dbReference type="Proteomes" id="UP000078284"/>
    </source>
</evidence>
<evidence type="ECO:0000313" key="1">
    <source>
        <dbReference type="EMBL" id="OAP12705.1"/>
    </source>
</evidence>
<reference evidence="2" key="1">
    <citation type="journal article" date="2016" name="Proc. Natl. Acad. Sci. U.S.A.">
        <title>Chromosome-level assembly of Arabidopsis thaliana Ler reveals the extent of translocation and inversion polymorphisms.</title>
        <authorList>
            <person name="Zapata L."/>
            <person name="Ding J."/>
            <person name="Willing E.M."/>
            <person name="Hartwig B."/>
            <person name="Bezdan D."/>
            <person name="Jiao W.B."/>
            <person name="Patel V."/>
            <person name="Velikkakam James G."/>
            <person name="Koornneef M."/>
            <person name="Ossowski S."/>
            <person name="Schneeberger K."/>
        </authorList>
    </citation>
    <scope>NUCLEOTIDE SEQUENCE [LARGE SCALE GENOMIC DNA]</scope>
    <source>
        <strain evidence="2">cv. Landsberg erecta</strain>
    </source>
</reference>
<accession>A0A178W5B7</accession>
<comment type="caution">
    <text evidence="1">The sequence shown here is derived from an EMBL/GenBank/DDBJ whole genome shotgun (WGS) entry which is preliminary data.</text>
</comment>
<name>A0A178W5B7_ARATH</name>